<organism evidence="1 2">
    <name type="scientific">SAR86 cluster bacterium</name>
    <dbReference type="NCBI Taxonomy" id="2030880"/>
    <lineage>
        <taxon>Bacteria</taxon>
        <taxon>Pseudomonadati</taxon>
        <taxon>Pseudomonadota</taxon>
        <taxon>Gammaproteobacteria</taxon>
        <taxon>SAR86 cluster</taxon>
    </lineage>
</organism>
<sequence>MAYASIIESSGHHGLKIYELAALIDELKGEDVHSAIAQQSLWAIVAASAAQASMLSGEAMNTHRFFIEHDLVATLEE</sequence>
<accession>A0A973A702</accession>
<proteinExistence type="predicted"/>
<dbReference type="AlphaFoldDB" id="A0A973A702"/>
<reference evidence="1" key="1">
    <citation type="submission" date="2020-05" db="EMBL/GenBank/DDBJ databases">
        <title>Sulfur intermediates as new biogeochemical hubs in an aquatic model microbial ecosystem.</title>
        <authorList>
            <person name="Vigneron A."/>
        </authorList>
    </citation>
    <scope>NUCLEOTIDE SEQUENCE</scope>
    <source>
        <strain evidence="1">Bin.250</strain>
    </source>
</reference>
<gene>
    <name evidence="1" type="ORF">HQ497_02285</name>
</gene>
<protein>
    <submittedName>
        <fullName evidence="1">Uncharacterized protein</fullName>
    </submittedName>
</protein>
<evidence type="ECO:0000313" key="2">
    <source>
        <dbReference type="Proteomes" id="UP000754644"/>
    </source>
</evidence>
<comment type="caution">
    <text evidence="1">The sequence shown here is derived from an EMBL/GenBank/DDBJ whole genome shotgun (WGS) entry which is preliminary data.</text>
</comment>
<dbReference type="Proteomes" id="UP000754644">
    <property type="component" value="Unassembled WGS sequence"/>
</dbReference>
<evidence type="ECO:0000313" key="1">
    <source>
        <dbReference type="EMBL" id="NQV64169.1"/>
    </source>
</evidence>
<name>A0A973A702_9GAMM</name>
<dbReference type="EMBL" id="JABMOJ010000077">
    <property type="protein sequence ID" value="NQV64169.1"/>
    <property type="molecule type" value="Genomic_DNA"/>
</dbReference>